<dbReference type="AlphaFoldDB" id="A0A564ZNJ3"/>
<accession>A0A564ZNJ3</accession>
<dbReference type="EMBL" id="CABIKM010000044">
    <property type="protein sequence ID" value="VUZ86108.1"/>
    <property type="molecule type" value="Genomic_DNA"/>
</dbReference>
<feature type="transmembrane region" description="Helical" evidence="1">
    <location>
        <begin position="6"/>
        <end position="27"/>
    </location>
</feature>
<evidence type="ECO:0008006" key="4">
    <source>
        <dbReference type="Google" id="ProtNLM"/>
    </source>
</evidence>
<reference evidence="2 3" key="1">
    <citation type="submission" date="2019-07" db="EMBL/GenBank/DDBJ databases">
        <authorList>
            <person name="Cremers G."/>
        </authorList>
    </citation>
    <scope>NUCLEOTIDE SEQUENCE [LARGE SCALE GENOMIC DNA]</scope>
</reference>
<dbReference type="Proteomes" id="UP000334340">
    <property type="component" value="Unassembled WGS sequence"/>
</dbReference>
<evidence type="ECO:0000313" key="3">
    <source>
        <dbReference type="Proteomes" id="UP000334340"/>
    </source>
</evidence>
<keyword evidence="1" id="KW-1133">Transmembrane helix</keyword>
<sequence>MNSWSYILAGYLLTGGSVVVYLVSLHWRKRAATAQRDALRRQRKDMTG</sequence>
<keyword evidence="3" id="KW-1185">Reference proteome</keyword>
<evidence type="ECO:0000313" key="2">
    <source>
        <dbReference type="EMBL" id="VUZ86108.1"/>
    </source>
</evidence>
<proteinExistence type="predicted"/>
<keyword evidence="1" id="KW-0472">Membrane</keyword>
<keyword evidence="1" id="KW-0812">Transmembrane</keyword>
<organism evidence="2 3">
    <name type="scientific">Candidatus Methylomirabilis lanthanidiphila</name>
    <dbReference type="NCBI Taxonomy" id="2211376"/>
    <lineage>
        <taxon>Bacteria</taxon>
        <taxon>Candidatus Methylomirabilota</taxon>
        <taxon>Candidatus Methylomirabilia</taxon>
        <taxon>Candidatus Methylomirabilales</taxon>
        <taxon>Candidatus Methylomirabilaceae</taxon>
        <taxon>Candidatus Methylomirabilis</taxon>
    </lineage>
</organism>
<name>A0A564ZNJ3_9BACT</name>
<protein>
    <recommendedName>
        <fullName evidence="4">Heme exporter protein D</fullName>
    </recommendedName>
</protein>
<gene>
    <name evidence="2" type="ORF">MELA_02504</name>
</gene>
<evidence type="ECO:0000256" key="1">
    <source>
        <dbReference type="SAM" id="Phobius"/>
    </source>
</evidence>